<dbReference type="RefSeq" id="WP_260979071.1">
    <property type="nucleotide sequence ID" value="NZ_JAODBU010000013.1"/>
</dbReference>
<feature type="domain" description="Metallo-beta-lactamase" evidence="2">
    <location>
        <begin position="39"/>
        <end position="112"/>
    </location>
</feature>
<dbReference type="Pfam" id="PF00753">
    <property type="entry name" value="Lactamase_B"/>
    <property type="match status" value="1"/>
</dbReference>
<dbReference type="SUPFAM" id="SSF56281">
    <property type="entry name" value="Metallo-hydrolase/oxidoreductase"/>
    <property type="match status" value="1"/>
</dbReference>
<keyword evidence="1" id="KW-0732">Signal</keyword>
<sequence>MKYLSKLKYFFVLVFLTLFVSATSLDVDAATKLKVHFVDVGQGDATVIQYGNSYSLIDTGTESNYPKLKSYLDKIGVSKISSLVLTHPDADHIGGADLLIRDYNVKTVYMTSKTSTTMEYKEVLNTIDNILSINDGLH</sequence>
<evidence type="ECO:0000259" key="2">
    <source>
        <dbReference type="Pfam" id="PF00753"/>
    </source>
</evidence>
<dbReference type="InterPro" id="IPR001279">
    <property type="entry name" value="Metallo-B-lactamas"/>
</dbReference>
<accession>A0ABT2M2R0</accession>
<dbReference type="Proteomes" id="UP001431199">
    <property type="component" value="Unassembled WGS sequence"/>
</dbReference>
<feature type="chain" id="PRO_5046979426" evidence="1">
    <location>
        <begin position="30"/>
        <end position="138"/>
    </location>
</feature>
<dbReference type="EMBL" id="JAODBU010000013">
    <property type="protein sequence ID" value="MCT7399810.1"/>
    <property type="molecule type" value="Genomic_DNA"/>
</dbReference>
<dbReference type="InterPro" id="IPR052159">
    <property type="entry name" value="Competence_DNA_uptake"/>
</dbReference>
<dbReference type="Gene3D" id="3.60.15.10">
    <property type="entry name" value="Ribonuclease Z/Hydroxyacylglutathione hydrolase-like"/>
    <property type="match status" value="1"/>
</dbReference>
<organism evidence="3 4">
    <name type="scientific">Eubacterium album</name>
    <dbReference type="NCBI Taxonomy" id="2978477"/>
    <lineage>
        <taxon>Bacteria</taxon>
        <taxon>Bacillati</taxon>
        <taxon>Bacillota</taxon>
        <taxon>Clostridia</taxon>
        <taxon>Eubacteriales</taxon>
        <taxon>Eubacteriaceae</taxon>
        <taxon>Eubacterium</taxon>
    </lineage>
</organism>
<evidence type="ECO:0000313" key="4">
    <source>
        <dbReference type="Proteomes" id="UP001431199"/>
    </source>
</evidence>
<keyword evidence="4" id="KW-1185">Reference proteome</keyword>
<dbReference type="PANTHER" id="PTHR30619">
    <property type="entry name" value="DNA INTERNALIZATION/COMPETENCE PROTEIN COMEC/REC2"/>
    <property type="match status" value="1"/>
</dbReference>
<dbReference type="InterPro" id="IPR036866">
    <property type="entry name" value="RibonucZ/Hydroxyglut_hydro"/>
</dbReference>
<reference evidence="3" key="1">
    <citation type="submission" date="2022-09" db="EMBL/GenBank/DDBJ databases">
        <title>Eubacterium sp. LFL-14 isolated from human feces.</title>
        <authorList>
            <person name="Liu F."/>
        </authorList>
    </citation>
    <scope>NUCLEOTIDE SEQUENCE</scope>
    <source>
        <strain evidence="3">LFL-14</strain>
    </source>
</reference>
<evidence type="ECO:0000313" key="3">
    <source>
        <dbReference type="EMBL" id="MCT7399810.1"/>
    </source>
</evidence>
<feature type="signal peptide" evidence="1">
    <location>
        <begin position="1"/>
        <end position="29"/>
    </location>
</feature>
<gene>
    <name evidence="3" type="ORF">N5B56_12075</name>
</gene>
<comment type="caution">
    <text evidence="3">The sequence shown here is derived from an EMBL/GenBank/DDBJ whole genome shotgun (WGS) entry which is preliminary data.</text>
</comment>
<dbReference type="PANTHER" id="PTHR30619:SF7">
    <property type="entry name" value="BETA-LACTAMASE DOMAIN PROTEIN"/>
    <property type="match status" value="1"/>
</dbReference>
<protein>
    <submittedName>
        <fullName evidence="3">MBL fold metallo-hydrolase</fullName>
    </submittedName>
</protein>
<proteinExistence type="predicted"/>
<name>A0ABT2M2R0_9FIRM</name>
<evidence type="ECO:0000256" key="1">
    <source>
        <dbReference type="SAM" id="SignalP"/>
    </source>
</evidence>